<accession>A0A4P9W8S8</accession>
<evidence type="ECO:0000313" key="2">
    <source>
        <dbReference type="Proteomes" id="UP000269721"/>
    </source>
</evidence>
<proteinExistence type="predicted"/>
<evidence type="ECO:0000313" key="1">
    <source>
        <dbReference type="EMBL" id="RKO88774.1"/>
    </source>
</evidence>
<reference evidence="2" key="1">
    <citation type="journal article" date="2018" name="Nat. Microbiol.">
        <title>Leveraging single-cell genomics to expand the fungal tree of life.</title>
        <authorList>
            <person name="Ahrendt S.R."/>
            <person name="Quandt C.A."/>
            <person name="Ciobanu D."/>
            <person name="Clum A."/>
            <person name="Salamov A."/>
            <person name="Andreopoulos B."/>
            <person name="Cheng J.F."/>
            <person name="Woyke T."/>
            <person name="Pelin A."/>
            <person name="Henrissat B."/>
            <person name="Reynolds N.K."/>
            <person name="Benny G.L."/>
            <person name="Smith M.E."/>
            <person name="James T.Y."/>
            <person name="Grigoriev I.V."/>
        </authorList>
    </citation>
    <scope>NUCLEOTIDE SEQUENCE [LARGE SCALE GENOMIC DNA]</scope>
</reference>
<gene>
    <name evidence="1" type="ORF">BDK51DRAFT_49067</name>
</gene>
<name>A0A4P9W8S8_9FUNG</name>
<sequence length="224" mass="24565">MSKVPSHGRTPIILLVPHAHVLLSMLSTNAWEKVRYFTPCKCLGIWSWPHRRCPSLRPVPVLQNAPSPSSPRSECNTLEDEVGCDGWWGQGGPGRFYEFTKLSAGRADARALATPAVTGTHAMEELGIIAYSVDVASGYHQIQGADLWQLWSSDTGRAFLPHLPIAHHIWTNPRRTSRVLAASLPLAAPLKNDDHVSILIRPPLPIGRVLDPPLSPRQQSSFGG</sequence>
<keyword evidence="2" id="KW-1185">Reference proteome</keyword>
<dbReference type="Proteomes" id="UP000269721">
    <property type="component" value="Unassembled WGS sequence"/>
</dbReference>
<organism evidence="1 2">
    <name type="scientific">Blyttiomyces helicus</name>
    <dbReference type="NCBI Taxonomy" id="388810"/>
    <lineage>
        <taxon>Eukaryota</taxon>
        <taxon>Fungi</taxon>
        <taxon>Fungi incertae sedis</taxon>
        <taxon>Chytridiomycota</taxon>
        <taxon>Chytridiomycota incertae sedis</taxon>
        <taxon>Chytridiomycetes</taxon>
        <taxon>Chytridiomycetes incertae sedis</taxon>
        <taxon>Blyttiomyces</taxon>
    </lineage>
</organism>
<dbReference type="AlphaFoldDB" id="A0A4P9W8S8"/>
<dbReference type="EMBL" id="KZ996486">
    <property type="protein sequence ID" value="RKO88774.1"/>
    <property type="molecule type" value="Genomic_DNA"/>
</dbReference>
<protein>
    <submittedName>
        <fullName evidence="1">Uncharacterized protein</fullName>
    </submittedName>
</protein>